<evidence type="ECO:0000256" key="7">
    <source>
        <dbReference type="RuleBase" id="RU004005"/>
    </source>
</evidence>
<proteinExistence type="inferred from homology"/>
<evidence type="ECO:0000313" key="9">
    <source>
        <dbReference type="EMBL" id="KAL3699644.1"/>
    </source>
</evidence>
<evidence type="ECO:0000256" key="2">
    <source>
        <dbReference type="ARBA" id="ARBA00022730"/>
    </source>
</evidence>
<keyword evidence="2" id="KW-0699">rRNA-binding</keyword>
<reference evidence="9 10" key="1">
    <citation type="submission" date="2024-09" db="EMBL/GenBank/DDBJ databases">
        <title>Chromosome-scale assembly of Riccia sorocarpa.</title>
        <authorList>
            <person name="Paukszto L."/>
        </authorList>
    </citation>
    <scope>NUCLEOTIDE SEQUENCE [LARGE SCALE GENOMIC DNA]</scope>
    <source>
        <strain evidence="9">LP-2024</strain>
        <tissue evidence="9">Aerial parts of the thallus</tissue>
    </source>
</reference>
<dbReference type="Gene3D" id="3.90.470.10">
    <property type="entry name" value="Ribosomal protein L22/L17"/>
    <property type="match status" value="1"/>
</dbReference>
<dbReference type="GO" id="GO:1990904">
    <property type="term" value="C:ribonucleoprotein complex"/>
    <property type="evidence" value="ECO:0007669"/>
    <property type="project" value="UniProtKB-KW"/>
</dbReference>
<evidence type="ECO:0000256" key="1">
    <source>
        <dbReference type="ARBA" id="ARBA00009451"/>
    </source>
</evidence>
<evidence type="ECO:0000256" key="5">
    <source>
        <dbReference type="ARBA" id="ARBA00023274"/>
    </source>
</evidence>
<dbReference type="Proteomes" id="UP001633002">
    <property type="component" value="Unassembled WGS sequence"/>
</dbReference>
<protein>
    <recommendedName>
        <fullName evidence="6">Large ribosomal subunit protein uL22c</fullName>
    </recommendedName>
</protein>
<keyword evidence="3" id="KW-0694">RNA-binding</keyword>
<feature type="region of interest" description="Disordered" evidence="8">
    <location>
        <begin position="194"/>
        <end position="221"/>
    </location>
</feature>
<dbReference type="InterPro" id="IPR005727">
    <property type="entry name" value="Ribosomal_uL22_bac/chlpt-type"/>
</dbReference>
<gene>
    <name evidence="9" type="ORF">R1sor_017666</name>
</gene>
<name>A0ABD3IAT7_9MARC</name>
<dbReference type="SUPFAM" id="SSF54843">
    <property type="entry name" value="Ribosomal protein L22"/>
    <property type="match status" value="1"/>
</dbReference>
<comment type="caution">
    <text evidence="9">The sequence shown here is derived from an EMBL/GenBank/DDBJ whole genome shotgun (WGS) entry which is preliminary data.</text>
</comment>
<evidence type="ECO:0000256" key="6">
    <source>
        <dbReference type="ARBA" id="ARBA00035285"/>
    </source>
</evidence>
<dbReference type="InterPro" id="IPR001063">
    <property type="entry name" value="Ribosomal_uL22"/>
</dbReference>
<evidence type="ECO:0000256" key="3">
    <source>
        <dbReference type="ARBA" id="ARBA00022884"/>
    </source>
</evidence>
<evidence type="ECO:0000256" key="4">
    <source>
        <dbReference type="ARBA" id="ARBA00022980"/>
    </source>
</evidence>
<accession>A0ABD3IAT7</accession>
<keyword evidence="5 7" id="KW-0687">Ribonucleoprotein</keyword>
<dbReference type="EMBL" id="JBJQOH010000001">
    <property type="protein sequence ID" value="KAL3699644.1"/>
    <property type="molecule type" value="Genomic_DNA"/>
</dbReference>
<dbReference type="CDD" id="cd00336">
    <property type="entry name" value="Ribosomal_L22"/>
    <property type="match status" value="1"/>
</dbReference>
<comment type="similarity">
    <text evidence="1 7">Belongs to the universal ribosomal protein uL22 family.</text>
</comment>
<keyword evidence="4 7" id="KW-0689">Ribosomal protein</keyword>
<evidence type="ECO:0000256" key="8">
    <source>
        <dbReference type="SAM" id="MobiDB-lite"/>
    </source>
</evidence>
<keyword evidence="10" id="KW-1185">Reference proteome</keyword>
<dbReference type="GO" id="GO:0019843">
    <property type="term" value="F:rRNA binding"/>
    <property type="evidence" value="ECO:0007669"/>
    <property type="project" value="UniProtKB-KW"/>
</dbReference>
<feature type="compositionally biased region" description="Basic residues" evidence="8">
    <location>
        <begin position="195"/>
        <end position="205"/>
    </location>
</feature>
<dbReference type="PANTHER" id="PTHR13501:SF8">
    <property type="entry name" value="LARGE RIBOSOMAL SUBUNIT PROTEIN UL22M"/>
    <property type="match status" value="1"/>
</dbReference>
<dbReference type="NCBIfam" id="TIGR01044">
    <property type="entry name" value="rplV_bact"/>
    <property type="match status" value="1"/>
</dbReference>
<evidence type="ECO:0000313" key="10">
    <source>
        <dbReference type="Proteomes" id="UP001633002"/>
    </source>
</evidence>
<sequence length="312" mass="34127">MNSTRVAFALLRQLQRRAVPSAGLAVGSDVHLSANRVFPAGCLEFAHGLERNTDTFSIVGNAARKCFDFQRRYGISTSAYRGEEEEPVRSPLSQAPGPLQGSTGGKLGVSDIKSAQAVLTGIRMSPQKLNMMAEMVRGMRVEDALNQMAVSVKRAAKTVTKVMHSAQANAVHNYGLNKDRLVVAEAFVGKDKFLKRPRPHGKGKAGKMERARSSGSVKPGQPTSPLLEMFLRNVGRITSFTLKYVVHRFINGYTLQREARLFSLPCCTTLLAIVNVALMDTLLKELSIQTLSSHMALEPLCEVDQDLSHFLG</sequence>
<dbReference type="GO" id="GO:0005840">
    <property type="term" value="C:ribosome"/>
    <property type="evidence" value="ECO:0007669"/>
    <property type="project" value="UniProtKB-KW"/>
</dbReference>
<organism evidence="9 10">
    <name type="scientific">Riccia sorocarpa</name>
    <dbReference type="NCBI Taxonomy" id="122646"/>
    <lineage>
        <taxon>Eukaryota</taxon>
        <taxon>Viridiplantae</taxon>
        <taxon>Streptophyta</taxon>
        <taxon>Embryophyta</taxon>
        <taxon>Marchantiophyta</taxon>
        <taxon>Marchantiopsida</taxon>
        <taxon>Marchantiidae</taxon>
        <taxon>Marchantiales</taxon>
        <taxon>Ricciaceae</taxon>
        <taxon>Riccia</taxon>
    </lineage>
</organism>
<dbReference type="InterPro" id="IPR036394">
    <property type="entry name" value="Ribosomal_uL22_sf"/>
</dbReference>
<feature type="region of interest" description="Disordered" evidence="8">
    <location>
        <begin position="80"/>
        <end position="106"/>
    </location>
</feature>
<dbReference type="Pfam" id="PF00237">
    <property type="entry name" value="Ribosomal_L22"/>
    <property type="match status" value="1"/>
</dbReference>
<dbReference type="AlphaFoldDB" id="A0ABD3IAT7"/>
<dbReference type="PANTHER" id="PTHR13501">
    <property type="entry name" value="CHLOROPLAST 50S RIBOSOMAL PROTEIN L22-RELATED"/>
    <property type="match status" value="1"/>
</dbReference>
<dbReference type="InterPro" id="IPR047867">
    <property type="entry name" value="Ribosomal_uL22_bac/org-type"/>
</dbReference>